<gene>
    <name evidence="1" type="ORF">H8Z79_14190</name>
</gene>
<evidence type="ECO:0000313" key="2">
    <source>
        <dbReference type="Proteomes" id="UP000633936"/>
    </source>
</evidence>
<protein>
    <submittedName>
        <fullName evidence="1">Uncharacterized protein</fullName>
    </submittedName>
</protein>
<keyword evidence="2" id="KW-1185">Reference proteome</keyword>
<dbReference type="Proteomes" id="UP000633936">
    <property type="component" value="Unassembled WGS sequence"/>
</dbReference>
<sequence length="55" mass="5925">MDFDQVAVNGVNSNGEDFGMPAITETGKIGKIELPAGLTLHILSSYVVHRLQALR</sequence>
<organism evidence="1 2">
    <name type="scientific">Blautia intestinalis</name>
    <dbReference type="NCBI Taxonomy" id="2763028"/>
    <lineage>
        <taxon>Bacteria</taxon>
        <taxon>Bacillati</taxon>
        <taxon>Bacillota</taxon>
        <taxon>Clostridia</taxon>
        <taxon>Lachnospirales</taxon>
        <taxon>Lachnospiraceae</taxon>
        <taxon>Blautia</taxon>
    </lineage>
</organism>
<comment type="caution">
    <text evidence="1">The sequence shown here is derived from an EMBL/GenBank/DDBJ whole genome shotgun (WGS) entry which is preliminary data.</text>
</comment>
<dbReference type="EMBL" id="JACOQE010000012">
    <property type="protein sequence ID" value="MBC5741565.1"/>
    <property type="molecule type" value="Genomic_DNA"/>
</dbReference>
<name>A0ABR7I5B3_9FIRM</name>
<accession>A0ABR7I5B3</accession>
<dbReference type="RefSeq" id="WP_182279263.1">
    <property type="nucleotide sequence ID" value="NZ_JACOQE010000012.1"/>
</dbReference>
<evidence type="ECO:0000313" key="1">
    <source>
        <dbReference type="EMBL" id="MBC5741565.1"/>
    </source>
</evidence>
<proteinExistence type="predicted"/>
<reference evidence="1 2" key="1">
    <citation type="submission" date="2020-08" db="EMBL/GenBank/DDBJ databases">
        <title>Genome public.</title>
        <authorList>
            <person name="Liu C."/>
            <person name="Sun Q."/>
        </authorList>
    </citation>
    <scope>NUCLEOTIDE SEQUENCE [LARGE SCALE GENOMIC DNA]</scope>
    <source>
        <strain evidence="1 2">27-44</strain>
    </source>
</reference>